<proteinExistence type="predicted"/>
<evidence type="ECO:0000313" key="3">
    <source>
        <dbReference type="EMBL" id="MDT7846249.1"/>
    </source>
</evidence>
<dbReference type="CDD" id="cd00161">
    <property type="entry name" value="beta-trefoil_Ricin-like"/>
    <property type="match status" value="1"/>
</dbReference>
<dbReference type="SMART" id="SM00458">
    <property type="entry name" value="RICIN"/>
    <property type="match status" value="1"/>
</dbReference>
<organism evidence="3 4">
    <name type="scientific">Streptomyces justiciae</name>
    <dbReference type="NCBI Taxonomy" id="2780140"/>
    <lineage>
        <taxon>Bacteria</taxon>
        <taxon>Bacillati</taxon>
        <taxon>Actinomycetota</taxon>
        <taxon>Actinomycetes</taxon>
        <taxon>Kitasatosporales</taxon>
        <taxon>Streptomycetaceae</taxon>
        <taxon>Streptomyces</taxon>
    </lineage>
</organism>
<feature type="chain" id="PRO_5047022711" evidence="1">
    <location>
        <begin position="29"/>
        <end position="154"/>
    </location>
</feature>
<dbReference type="Proteomes" id="UP001257948">
    <property type="component" value="Unassembled WGS sequence"/>
</dbReference>
<name>A0ABU3M414_9ACTN</name>
<dbReference type="InterPro" id="IPR035992">
    <property type="entry name" value="Ricin_B-like_lectins"/>
</dbReference>
<dbReference type="EMBL" id="JAVTLL010000033">
    <property type="protein sequence ID" value="MDT7846249.1"/>
    <property type="molecule type" value="Genomic_DNA"/>
</dbReference>
<reference evidence="4" key="1">
    <citation type="submission" date="2023-07" db="EMBL/GenBank/DDBJ databases">
        <title>Draft genome sequence of the endophytic actinobacterium Streptomyces justiciae WPN32, a potential antibiotic producer.</title>
        <authorList>
            <person name="Yasawong M."/>
            <person name="Pana W."/>
            <person name="Ganta P."/>
            <person name="Santapan N."/>
            <person name="Songngamsuk T."/>
            <person name="Phatcharaharikarn M."/>
            <person name="Kerdtoob S."/>
            <person name="Nantapong N."/>
        </authorList>
    </citation>
    <scope>NUCLEOTIDE SEQUENCE [LARGE SCALE GENOMIC DNA]</scope>
    <source>
        <strain evidence="4">WPN32</strain>
    </source>
</reference>
<dbReference type="PROSITE" id="PS50231">
    <property type="entry name" value="RICIN_B_LECTIN"/>
    <property type="match status" value="1"/>
</dbReference>
<feature type="signal peptide" evidence="1">
    <location>
        <begin position="1"/>
        <end position="28"/>
    </location>
</feature>
<comment type="caution">
    <text evidence="3">The sequence shown here is derived from an EMBL/GenBank/DDBJ whole genome shotgun (WGS) entry which is preliminary data.</text>
</comment>
<keyword evidence="4" id="KW-1185">Reference proteome</keyword>
<gene>
    <name evidence="3" type="ORF">RQC66_36595</name>
</gene>
<dbReference type="SUPFAM" id="SSF50370">
    <property type="entry name" value="Ricin B-like lectins"/>
    <property type="match status" value="1"/>
</dbReference>
<keyword evidence="1" id="KW-0732">Signal</keyword>
<dbReference type="InterPro" id="IPR000772">
    <property type="entry name" value="Ricin_B_lectin"/>
</dbReference>
<protein>
    <submittedName>
        <fullName evidence="3">Ricin-type beta-trefoil lectin domain protein</fullName>
    </submittedName>
</protein>
<dbReference type="Gene3D" id="2.80.10.50">
    <property type="match status" value="1"/>
</dbReference>
<evidence type="ECO:0000259" key="2">
    <source>
        <dbReference type="SMART" id="SM00458"/>
    </source>
</evidence>
<evidence type="ECO:0000256" key="1">
    <source>
        <dbReference type="SAM" id="SignalP"/>
    </source>
</evidence>
<accession>A0ABU3M414</accession>
<evidence type="ECO:0000313" key="4">
    <source>
        <dbReference type="Proteomes" id="UP001257948"/>
    </source>
</evidence>
<sequence>MIKHLKYGLTALALAVVPVLANAPASHAADTFNIVSRFSNRCLTANGDNVEVRSCSARPVASQDWYWEGAKLVNYGNGECLDVRNGELDAPAQLTGDCHGQANQRWQWYGEQLRTDVNYQCLSIQNRGDWSEGAGINLRNCEDTATWQRWYTQG</sequence>
<dbReference type="RefSeq" id="WP_314206618.1">
    <property type="nucleotide sequence ID" value="NZ_JAVTLL010000033.1"/>
</dbReference>
<dbReference type="Pfam" id="PF00652">
    <property type="entry name" value="Ricin_B_lectin"/>
    <property type="match status" value="1"/>
</dbReference>
<feature type="domain" description="Ricin B lectin" evidence="2">
    <location>
        <begin position="29"/>
        <end position="153"/>
    </location>
</feature>